<gene>
    <name evidence="2" type="ORF">AVEN_206938_1</name>
</gene>
<dbReference type="PANTHER" id="PTHR35385">
    <property type="entry name" value="PROTEIN B, PUTATIVE-RELATED-RELATED"/>
    <property type="match status" value="1"/>
</dbReference>
<evidence type="ECO:0000256" key="1">
    <source>
        <dbReference type="SAM" id="MobiDB-lite"/>
    </source>
</evidence>
<name>A0A4Y2PX64_ARAVE</name>
<dbReference type="AlphaFoldDB" id="A0A4Y2PX64"/>
<dbReference type="EMBL" id="BGPR01012130">
    <property type="protein sequence ID" value="GBN54706.1"/>
    <property type="molecule type" value="Genomic_DNA"/>
</dbReference>
<feature type="non-terminal residue" evidence="2">
    <location>
        <position position="160"/>
    </location>
</feature>
<organism evidence="2 3">
    <name type="scientific">Araneus ventricosus</name>
    <name type="common">Orbweaver spider</name>
    <name type="synonym">Epeira ventricosa</name>
    <dbReference type="NCBI Taxonomy" id="182803"/>
    <lineage>
        <taxon>Eukaryota</taxon>
        <taxon>Metazoa</taxon>
        <taxon>Ecdysozoa</taxon>
        <taxon>Arthropoda</taxon>
        <taxon>Chelicerata</taxon>
        <taxon>Arachnida</taxon>
        <taxon>Araneae</taxon>
        <taxon>Araneomorphae</taxon>
        <taxon>Entelegynae</taxon>
        <taxon>Araneoidea</taxon>
        <taxon>Araneidae</taxon>
        <taxon>Araneus</taxon>
    </lineage>
</organism>
<sequence length="160" mass="17760">MELPLQPLKSFTASNSSEHNIQPETNSNKDQREKLIKAFRDTLEKFEPSGPVVVITPIMKRAHSLETSKEITFVDSSSCDAENHANTFMLTLCAAEAVPVGIFITKGQTEQCYKQGFNLLMDIMKESAFNGKEAPATFITDDSEAEINAMKKIWPSSSIL</sequence>
<dbReference type="Proteomes" id="UP000499080">
    <property type="component" value="Unassembled WGS sequence"/>
</dbReference>
<keyword evidence="3" id="KW-1185">Reference proteome</keyword>
<evidence type="ECO:0000313" key="2">
    <source>
        <dbReference type="EMBL" id="GBN54706.1"/>
    </source>
</evidence>
<feature type="compositionally biased region" description="Polar residues" evidence="1">
    <location>
        <begin position="9"/>
        <end position="26"/>
    </location>
</feature>
<dbReference type="OrthoDB" id="6436300at2759"/>
<reference evidence="2 3" key="1">
    <citation type="journal article" date="2019" name="Sci. Rep.">
        <title>Orb-weaving spider Araneus ventricosus genome elucidates the spidroin gene catalogue.</title>
        <authorList>
            <person name="Kono N."/>
            <person name="Nakamura H."/>
            <person name="Ohtoshi R."/>
            <person name="Moran D.A.P."/>
            <person name="Shinohara A."/>
            <person name="Yoshida Y."/>
            <person name="Fujiwara M."/>
            <person name="Mori M."/>
            <person name="Tomita M."/>
            <person name="Arakawa K."/>
        </authorList>
    </citation>
    <scope>NUCLEOTIDE SEQUENCE [LARGE SCALE GENOMIC DNA]</scope>
</reference>
<dbReference type="PANTHER" id="PTHR35385:SF2">
    <property type="entry name" value="PROTEIN B, PUTATIVE-RELATED"/>
    <property type="match status" value="1"/>
</dbReference>
<proteinExistence type="predicted"/>
<feature type="region of interest" description="Disordered" evidence="1">
    <location>
        <begin position="1"/>
        <end position="31"/>
    </location>
</feature>
<evidence type="ECO:0000313" key="3">
    <source>
        <dbReference type="Proteomes" id="UP000499080"/>
    </source>
</evidence>
<accession>A0A4Y2PX64</accession>
<protein>
    <submittedName>
        <fullName evidence="2">Uncharacterized protein</fullName>
    </submittedName>
</protein>
<comment type="caution">
    <text evidence="2">The sequence shown here is derived from an EMBL/GenBank/DDBJ whole genome shotgun (WGS) entry which is preliminary data.</text>
</comment>